<dbReference type="GO" id="GO:0003712">
    <property type="term" value="F:transcription coregulator activity"/>
    <property type="evidence" value="ECO:0007669"/>
    <property type="project" value="InterPro"/>
</dbReference>
<dbReference type="GO" id="GO:0006369">
    <property type="term" value="P:termination of RNA polymerase II transcription"/>
    <property type="evidence" value="ECO:0007669"/>
    <property type="project" value="TreeGrafter"/>
</dbReference>
<keyword evidence="3 6" id="KW-0805">Transcription regulation</keyword>
<comment type="function">
    <text evidence="6">Component of the Mediator complex, a coactivator involved in the regulated transcription of nearly all RNA polymerase II-dependent genes. Mediator functions as a bridge to convey information from gene-specific regulatory proteins to the basal RNA polymerase II transcription machinery. Mediator is recruited to promoters by direct interactions with regulatory proteins and serves as a scaffold for the assembly of a functional preinitiation complex with RNA polymerase II and the general transcription factors.</text>
</comment>
<dbReference type="GO" id="GO:0070847">
    <property type="term" value="C:core mediator complex"/>
    <property type="evidence" value="ECO:0007669"/>
    <property type="project" value="TreeGrafter"/>
</dbReference>
<feature type="non-terminal residue" evidence="7">
    <location>
        <position position="1"/>
    </location>
</feature>
<keyword evidence="4 6" id="KW-0804">Transcription</keyword>
<evidence type="ECO:0000313" key="7">
    <source>
        <dbReference type="EMBL" id="KNC78354.1"/>
    </source>
</evidence>
<evidence type="ECO:0000256" key="2">
    <source>
        <dbReference type="ARBA" id="ARBA00009814"/>
    </source>
</evidence>
<gene>
    <name evidence="6" type="primary">MED18</name>
    <name evidence="7" type="ORF">SARC_09217</name>
</gene>
<dbReference type="GO" id="GO:0016592">
    <property type="term" value="C:mediator complex"/>
    <property type="evidence" value="ECO:0007669"/>
    <property type="project" value="InterPro"/>
</dbReference>
<reference evidence="7 8" key="1">
    <citation type="submission" date="2011-02" db="EMBL/GenBank/DDBJ databases">
        <title>The Genome Sequence of Sphaeroforma arctica JP610.</title>
        <authorList>
            <consortium name="The Broad Institute Genome Sequencing Platform"/>
            <person name="Russ C."/>
            <person name="Cuomo C."/>
            <person name="Young S.K."/>
            <person name="Zeng Q."/>
            <person name="Gargeya S."/>
            <person name="Alvarado L."/>
            <person name="Berlin A."/>
            <person name="Chapman S.B."/>
            <person name="Chen Z."/>
            <person name="Freedman E."/>
            <person name="Gellesch M."/>
            <person name="Goldberg J."/>
            <person name="Griggs A."/>
            <person name="Gujja S."/>
            <person name="Heilman E."/>
            <person name="Heiman D."/>
            <person name="Howarth C."/>
            <person name="Mehta T."/>
            <person name="Neiman D."/>
            <person name="Pearson M."/>
            <person name="Roberts A."/>
            <person name="Saif S."/>
            <person name="Shea T."/>
            <person name="Shenoy N."/>
            <person name="Sisk P."/>
            <person name="Stolte C."/>
            <person name="Sykes S."/>
            <person name="White J."/>
            <person name="Yandava C."/>
            <person name="Burger G."/>
            <person name="Gray M.W."/>
            <person name="Holland P.W.H."/>
            <person name="King N."/>
            <person name="Lang F.B.F."/>
            <person name="Roger A.J."/>
            <person name="Ruiz-Trillo I."/>
            <person name="Haas B."/>
            <person name="Nusbaum C."/>
            <person name="Birren B."/>
        </authorList>
    </citation>
    <scope>NUCLEOTIDE SEQUENCE [LARGE SCALE GENOMIC DNA]</scope>
    <source>
        <strain evidence="7 8">JP610</strain>
    </source>
</reference>
<dbReference type="Pfam" id="PF09637">
    <property type="entry name" value="Med18"/>
    <property type="match status" value="1"/>
</dbReference>
<protein>
    <recommendedName>
        <fullName evidence="6">Mediator of RNA polymerase II transcription subunit 18</fullName>
    </recommendedName>
    <alternativeName>
        <fullName evidence="6">Mediator complex subunit 18</fullName>
    </alternativeName>
</protein>
<dbReference type="STRING" id="667725.A0A0L0FNN9"/>
<comment type="subunit">
    <text evidence="6">Component of the Mediator complex.</text>
</comment>
<dbReference type="AlphaFoldDB" id="A0A0L0FNN9"/>
<evidence type="ECO:0000256" key="5">
    <source>
        <dbReference type="ARBA" id="ARBA00023242"/>
    </source>
</evidence>
<dbReference type="RefSeq" id="XP_014152256.1">
    <property type="nucleotide sequence ID" value="XM_014296781.1"/>
</dbReference>
<keyword evidence="8" id="KW-1185">Reference proteome</keyword>
<keyword evidence="6" id="KW-0010">Activator</keyword>
<accession>A0A0L0FNN9</accession>
<keyword evidence="5 6" id="KW-0539">Nucleus</keyword>
<dbReference type="GO" id="GO:0006357">
    <property type="term" value="P:regulation of transcription by RNA polymerase II"/>
    <property type="evidence" value="ECO:0007669"/>
    <property type="project" value="InterPro"/>
</dbReference>
<dbReference type="Proteomes" id="UP000054560">
    <property type="component" value="Unassembled WGS sequence"/>
</dbReference>
<proteinExistence type="inferred from homology"/>
<evidence type="ECO:0000256" key="3">
    <source>
        <dbReference type="ARBA" id="ARBA00023015"/>
    </source>
</evidence>
<comment type="similarity">
    <text evidence="2 6">Belongs to the Mediator complex subunit 18 family.</text>
</comment>
<dbReference type="InterPro" id="IPR019095">
    <property type="entry name" value="Mediator_Med18"/>
</dbReference>
<evidence type="ECO:0000256" key="4">
    <source>
        <dbReference type="ARBA" id="ARBA00023163"/>
    </source>
</evidence>
<dbReference type="EMBL" id="KQ242506">
    <property type="protein sequence ID" value="KNC78354.1"/>
    <property type="molecule type" value="Genomic_DNA"/>
</dbReference>
<comment type="subcellular location">
    <subcellularLocation>
        <location evidence="1 6">Nucleus</location>
    </subcellularLocation>
</comment>
<dbReference type="GeneID" id="25909721"/>
<evidence type="ECO:0000256" key="6">
    <source>
        <dbReference type="RuleBase" id="RU364150"/>
    </source>
</evidence>
<evidence type="ECO:0000256" key="1">
    <source>
        <dbReference type="ARBA" id="ARBA00004123"/>
    </source>
</evidence>
<sequence length="212" mass="23980">LQVKECVLQGSILPAVIEDFLSRCEGLIGFRRTSLRYDEYVYTFPNGVSINKLSVPFRARHHNPESKLQQWDLRYVGPTEIKIPIRSVINLERSADDPRAWLTDTGHVFDYCYSVTGYCFYLKGVSLSIYRAYKMSASSRPSLTPNNLLNESFFVELTSQCTPATSQETLANLSAFAEKLAPTVYLEPVAYNQLQKPTTQTSATRTKSTTKL</sequence>
<evidence type="ECO:0000313" key="8">
    <source>
        <dbReference type="Proteomes" id="UP000054560"/>
    </source>
</evidence>
<dbReference type="PANTHER" id="PTHR13321">
    <property type="entry name" value="MEDIATOR OF RNA POLYMERASE II TRANSCRIPTION, SUBUNIT 18"/>
    <property type="match status" value="1"/>
</dbReference>
<name>A0A0L0FNN9_9EUKA</name>
<organism evidence="7 8">
    <name type="scientific">Sphaeroforma arctica JP610</name>
    <dbReference type="NCBI Taxonomy" id="667725"/>
    <lineage>
        <taxon>Eukaryota</taxon>
        <taxon>Ichthyosporea</taxon>
        <taxon>Ichthyophonida</taxon>
        <taxon>Sphaeroforma</taxon>
    </lineage>
</organism>
<dbReference type="PANTHER" id="PTHR13321:SF2">
    <property type="entry name" value="MEDIATOR OF RNA POLYMERASE II TRANSCRIPTION SUBUNIT 18"/>
    <property type="match status" value="1"/>
</dbReference>
<dbReference type="Gene3D" id="2.40.320.10">
    <property type="entry name" value="Hypothetical Protein Pfu-838710-001"/>
    <property type="match status" value="1"/>
</dbReference>